<feature type="transmembrane region" description="Helical" evidence="2">
    <location>
        <begin position="432"/>
        <end position="457"/>
    </location>
</feature>
<feature type="compositionally biased region" description="Basic and acidic residues" evidence="1">
    <location>
        <begin position="1"/>
        <end position="10"/>
    </location>
</feature>
<dbReference type="InterPro" id="IPR006073">
    <property type="entry name" value="GTP-bd"/>
</dbReference>
<feature type="domain" description="G" evidence="3">
    <location>
        <begin position="69"/>
        <end position="189"/>
    </location>
</feature>
<keyword evidence="2" id="KW-1133">Transmembrane helix</keyword>
<dbReference type="GO" id="GO:0005829">
    <property type="term" value="C:cytosol"/>
    <property type="evidence" value="ECO:0007669"/>
    <property type="project" value="TreeGrafter"/>
</dbReference>
<keyword evidence="5" id="KW-1185">Reference proteome</keyword>
<feature type="transmembrane region" description="Helical" evidence="2">
    <location>
        <begin position="477"/>
        <end position="499"/>
    </location>
</feature>
<evidence type="ECO:0000313" key="4">
    <source>
        <dbReference type="EMBL" id="MBI9115066.1"/>
    </source>
</evidence>
<evidence type="ECO:0000259" key="3">
    <source>
        <dbReference type="Pfam" id="PF01926"/>
    </source>
</evidence>
<dbReference type="PANTHER" id="PTHR42698">
    <property type="entry name" value="GTPASE ERA"/>
    <property type="match status" value="1"/>
</dbReference>
<organism evidence="4 5">
    <name type="scientific">Sanguibacter suaedae</name>
    <dbReference type="NCBI Taxonomy" id="2795737"/>
    <lineage>
        <taxon>Bacteria</taxon>
        <taxon>Bacillati</taxon>
        <taxon>Actinomycetota</taxon>
        <taxon>Actinomycetes</taxon>
        <taxon>Micrococcales</taxon>
        <taxon>Sanguibacteraceae</taxon>
        <taxon>Sanguibacter</taxon>
    </lineage>
</organism>
<evidence type="ECO:0000313" key="5">
    <source>
        <dbReference type="Proteomes" id="UP000602087"/>
    </source>
</evidence>
<keyword evidence="2" id="KW-0812">Transmembrane</keyword>
<dbReference type="Gene3D" id="3.40.50.300">
    <property type="entry name" value="P-loop containing nucleotide triphosphate hydrolases"/>
    <property type="match status" value="1"/>
</dbReference>
<dbReference type="SUPFAM" id="SSF52540">
    <property type="entry name" value="P-loop containing nucleoside triphosphate hydrolases"/>
    <property type="match status" value="1"/>
</dbReference>
<sequence length="545" mass="58664">MASAPREGRQVTRRTRSRHGASLDQRVRSLEVAVDVGRRWLPRGLVDRADHVVGNARARLARSVDHTVVALAGSTGSGKSSLFNTVVGSELSPAGVVRPTTARPTAAVWDAGGEVGDAATLLDWLEVDRRTVLRDESRDGLVLLDLPDHDSVAVEHRVRAERLVERADLLLWVVDPQKYADAVLHERYLRPLAGHSDVVVVVLNQIDRLGAAEQAQCLADLRRLVTDDGLRDAVVLGVSARTGQGVDELRELLDRAARRRAASTERLVADVRAAATAILDGCGLSRPSRVQDGAREELLSALEDAARVDTVVDAVRGSAELRARAATGWPVTRWVGRFRADPLRRLNLHRKAVDADLARTSLPPADPAMAARTHTAVRTYVDTAAAGAPDPWVVAVRHAVRDESLPDALDQAVARTELDGERRPRWWSVVSALQWGVLGVLVVGLAWLGALALLAFVQLPVPSSPDVEGYPIPTLMVVGSVVGGVLVALVCRVVAAVGAHRAARRAARRLRAQIELVARAAVVDPVEQSRLRLDECRAAAALAGR</sequence>
<comment type="caution">
    <text evidence="4">The sequence shown here is derived from an EMBL/GenBank/DDBJ whole genome shotgun (WGS) entry which is preliminary data.</text>
</comment>
<name>A0A934I6D0_9MICO</name>
<protein>
    <submittedName>
        <fullName evidence="4">50S ribosome-binding GTPase</fullName>
    </submittedName>
</protein>
<dbReference type="GO" id="GO:0019843">
    <property type="term" value="F:rRNA binding"/>
    <property type="evidence" value="ECO:0007669"/>
    <property type="project" value="TreeGrafter"/>
</dbReference>
<evidence type="ECO:0000256" key="2">
    <source>
        <dbReference type="SAM" id="Phobius"/>
    </source>
</evidence>
<dbReference type="Pfam" id="PF01926">
    <property type="entry name" value="MMR_HSR1"/>
    <property type="match status" value="1"/>
</dbReference>
<dbReference type="GO" id="GO:0043024">
    <property type="term" value="F:ribosomal small subunit binding"/>
    <property type="evidence" value="ECO:0007669"/>
    <property type="project" value="TreeGrafter"/>
</dbReference>
<proteinExistence type="predicted"/>
<dbReference type="InterPro" id="IPR005662">
    <property type="entry name" value="GTPase_Era-like"/>
</dbReference>
<feature type="region of interest" description="Disordered" evidence="1">
    <location>
        <begin position="1"/>
        <end position="22"/>
    </location>
</feature>
<dbReference type="GO" id="GO:0000028">
    <property type="term" value="P:ribosomal small subunit assembly"/>
    <property type="evidence" value="ECO:0007669"/>
    <property type="project" value="TreeGrafter"/>
</dbReference>
<evidence type="ECO:0000256" key="1">
    <source>
        <dbReference type="SAM" id="MobiDB-lite"/>
    </source>
</evidence>
<dbReference type="PANTHER" id="PTHR42698:SF1">
    <property type="entry name" value="GTPASE ERA, MITOCHONDRIAL"/>
    <property type="match status" value="1"/>
</dbReference>
<keyword evidence="2" id="KW-0472">Membrane</keyword>
<accession>A0A934I6D0</accession>
<dbReference type="InterPro" id="IPR027417">
    <property type="entry name" value="P-loop_NTPase"/>
</dbReference>
<dbReference type="GO" id="GO:0005525">
    <property type="term" value="F:GTP binding"/>
    <property type="evidence" value="ECO:0007669"/>
    <property type="project" value="InterPro"/>
</dbReference>
<gene>
    <name evidence="4" type="ORF">JAV76_08585</name>
</gene>
<reference evidence="4" key="1">
    <citation type="submission" date="2020-12" db="EMBL/GenBank/DDBJ databases">
        <title>Sanguibacter suaedae sp. nov., isolated from Suaeda aralocaspica.</title>
        <authorList>
            <person name="Ma Q."/>
        </authorList>
    </citation>
    <scope>NUCLEOTIDE SEQUENCE</scope>
    <source>
        <strain evidence="4">YZGR15</strain>
    </source>
</reference>
<dbReference type="EMBL" id="JAEINH010000006">
    <property type="protein sequence ID" value="MBI9115066.1"/>
    <property type="molecule type" value="Genomic_DNA"/>
</dbReference>
<dbReference type="Proteomes" id="UP000602087">
    <property type="component" value="Unassembled WGS sequence"/>
</dbReference>
<dbReference type="AlphaFoldDB" id="A0A934I6D0"/>